<dbReference type="InterPro" id="IPR012334">
    <property type="entry name" value="Pectin_lyas_fold"/>
</dbReference>
<feature type="domain" description="Right handed beta helix" evidence="5">
    <location>
        <begin position="99"/>
        <end position="221"/>
    </location>
</feature>
<dbReference type="Gene3D" id="2.160.20.10">
    <property type="entry name" value="Single-stranded right-handed beta-helix, Pectin lyase-like"/>
    <property type="match status" value="2"/>
</dbReference>
<evidence type="ECO:0000259" key="4">
    <source>
        <dbReference type="Pfam" id="PF05048"/>
    </source>
</evidence>
<dbReference type="InterPro" id="IPR039448">
    <property type="entry name" value="Beta_helix"/>
</dbReference>
<evidence type="ECO:0000256" key="3">
    <source>
        <dbReference type="ARBA" id="ARBA00022786"/>
    </source>
</evidence>
<sequence length="452" mass="46613">MRANWRSEIRRGAIVALVAAMVVATAAPAASAAGAFAADDHEPGPTTYLDHCTTIDDPGTYILDRDVRTSADACFTVTADDVRLLGAGHAVVGTNRNGSAVAVDGASDVHVEGFDVDGWWHGVRVVDAEDVTVTDVSVRNASADGVRVSDSTGVTLSHGSVVAVGGHGVAVLESETVTVDGMRLANNTGDGVAVRRSTGTTVRASEIVENGGVGVAVAAESRPAVDRPNVPAWLLPLFGGGGLGDIAELFASADGADDRERTVIADNRLADNRYEGVLVDGAHGSRIAGNTVVGATDGIRLFNLSGASVADNVVTGSVDDGIAVSAVRGTNVSRNAVTGNGDDGLYVSGSETTVTNNTLVDNGDDGIDLHDSNRSRIAGNEARDNFDDGLFLRESDGNVVAENRLHDNGDDGFDIRGSTDNVVHNNSVCRNANRDMQVRLGVVGNDVRDNSC</sequence>
<reference evidence="6 7" key="1">
    <citation type="submission" date="2019-12" db="EMBL/GenBank/DDBJ databases">
        <title>Isolation and characterization of three novel carbon monoxide-oxidizing members of Halobacteria from salione crusts and soils.</title>
        <authorList>
            <person name="Myers M.R."/>
            <person name="King G.M."/>
        </authorList>
    </citation>
    <scope>NUCLEOTIDE SEQUENCE [LARGE SCALE GENOMIC DNA]</scope>
    <source>
        <strain evidence="6 7">WSA2</strain>
    </source>
</reference>
<dbReference type="NCBIfam" id="TIGR03804">
    <property type="entry name" value="para_beta_helix"/>
    <property type="match status" value="4"/>
</dbReference>
<accession>A0A6B0SUK3</accession>
<proteinExistence type="predicted"/>
<dbReference type="PANTHER" id="PTHR22990">
    <property type="entry name" value="F-BOX ONLY PROTEIN"/>
    <property type="match status" value="1"/>
</dbReference>
<gene>
    <name evidence="6" type="ORF">GRX01_03240</name>
</gene>
<evidence type="ECO:0000313" key="7">
    <source>
        <dbReference type="Proteomes" id="UP000437065"/>
    </source>
</evidence>
<evidence type="ECO:0000313" key="6">
    <source>
        <dbReference type="EMBL" id="MXR40371.1"/>
    </source>
</evidence>
<organism evidence="6 7">
    <name type="scientific">Halobaculum saliterrae</name>
    <dbReference type="NCBI Taxonomy" id="2073113"/>
    <lineage>
        <taxon>Archaea</taxon>
        <taxon>Methanobacteriati</taxon>
        <taxon>Methanobacteriota</taxon>
        <taxon>Stenosarchaea group</taxon>
        <taxon>Halobacteria</taxon>
        <taxon>Halobacteriales</taxon>
        <taxon>Haloferacaceae</taxon>
        <taxon>Halobaculum</taxon>
    </lineage>
</organism>
<dbReference type="OrthoDB" id="329286at2157"/>
<dbReference type="InterPro" id="IPR011050">
    <property type="entry name" value="Pectin_lyase_fold/virulence"/>
</dbReference>
<dbReference type="EMBL" id="WUUS01000002">
    <property type="protein sequence ID" value="MXR40371.1"/>
    <property type="molecule type" value="Genomic_DNA"/>
</dbReference>
<comment type="pathway">
    <text evidence="1">Protein modification; protein ubiquitination.</text>
</comment>
<evidence type="ECO:0000256" key="1">
    <source>
        <dbReference type="ARBA" id="ARBA00004906"/>
    </source>
</evidence>
<dbReference type="RefSeq" id="WP_159663427.1">
    <property type="nucleotide sequence ID" value="NZ_WUUS01000002.1"/>
</dbReference>
<dbReference type="SMART" id="SM00710">
    <property type="entry name" value="PbH1"/>
    <property type="match status" value="13"/>
</dbReference>
<feature type="domain" description="Periplasmic copper-binding protein NosD beta helix" evidence="4">
    <location>
        <begin position="268"/>
        <end position="433"/>
    </location>
</feature>
<dbReference type="Proteomes" id="UP000437065">
    <property type="component" value="Unassembled WGS sequence"/>
</dbReference>
<keyword evidence="2" id="KW-0677">Repeat</keyword>
<keyword evidence="7" id="KW-1185">Reference proteome</keyword>
<dbReference type="InterPro" id="IPR051550">
    <property type="entry name" value="SCF-Subunits/Alg-Epimerases"/>
</dbReference>
<evidence type="ECO:0008006" key="8">
    <source>
        <dbReference type="Google" id="ProtNLM"/>
    </source>
</evidence>
<protein>
    <recommendedName>
        <fullName evidence="8">Parallel beta-helix repeat (Two copies)</fullName>
    </recommendedName>
</protein>
<dbReference type="PANTHER" id="PTHR22990:SF15">
    <property type="entry name" value="F-BOX ONLY PROTEIN 10"/>
    <property type="match status" value="1"/>
</dbReference>
<evidence type="ECO:0000259" key="5">
    <source>
        <dbReference type="Pfam" id="PF13229"/>
    </source>
</evidence>
<dbReference type="SUPFAM" id="SSF51126">
    <property type="entry name" value="Pectin lyase-like"/>
    <property type="match status" value="2"/>
</dbReference>
<name>A0A6B0SUK3_9EURY</name>
<dbReference type="Pfam" id="PF13229">
    <property type="entry name" value="Beta_helix"/>
    <property type="match status" value="1"/>
</dbReference>
<dbReference type="InterPro" id="IPR006626">
    <property type="entry name" value="PbH1"/>
</dbReference>
<dbReference type="Pfam" id="PF05048">
    <property type="entry name" value="NosD"/>
    <property type="match status" value="1"/>
</dbReference>
<keyword evidence="3" id="KW-0833">Ubl conjugation pathway</keyword>
<evidence type="ECO:0000256" key="2">
    <source>
        <dbReference type="ARBA" id="ARBA00022737"/>
    </source>
</evidence>
<dbReference type="AlphaFoldDB" id="A0A6B0SUK3"/>
<dbReference type="InterPro" id="IPR022441">
    <property type="entry name" value="Para_beta_helix_rpt-2"/>
</dbReference>
<comment type="caution">
    <text evidence="6">The sequence shown here is derived from an EMBL/GenBank/DDBJ whole genome shotgun (WGS) entry which is preliminary data.</text>
</comment>
<dbReference type="InterPro" id="IPR007742">
    <property type="entry name" value="NosD_dom"/>
</dbReference>